<dbReference type="InterPro" id="IPR036291">
    <property type="entry name" value="NAD(P)-bd_dom_sf"/>
</dbReference>
<dbReference type="EMBL" id="BA000053">
    <property type="protein sequence ID" value="BAE62242.1"/>
    <property type="molecule type" value="Genomic_DNA"/>
</dbReference>
<dbReference type="SUPFAM" id="SSF51735">
    <property type="entry name" value="NAD(P)-binding Rossmann-fold domains"/>
    <property type="match status" value="1"/>
</dbReference>
<dbReference type="GO" id="GO:0000166">
    <property type="term" value="F:nucleotide binding"/>
    <property type="evidence" value="ECO:0007669"/>
    <property type="project" value="InterPro"/>
</dbReference>
<protein>
    <submittedName>
        <fullName evidence="2">DNA, SC111</fullName>
    </submittedName>
</protein>
<evidence type="ECO:0000259" key="1">
    <source>
        <dbReference type="Pfam" id="PF01408"/>
    </source>
</evidence>
<name>Q2U873_ASPOR</name>
<keyword evidence="3" id="KW-1185">Reference proteome</keyword>
<dbReference type="GO" id="GO:0006740">
    <property type="term" value="P:NADPH regeneration"/>
    <property type="evidence" value="ECO:0007669"/>
    <property type="project" value="TreeGrafter"/>
</dbReference>
<dbReference type="PANTHER" id="PTHR42840:SF7">
    <property type="entry name" value="BINDING ROSSMANN FOLD OXIDOREDUCTASE, PUTATIVE (AFU_ORTHOLOGUE AFUA_4G10190)-RELATED"/>
    <property type="match status" value="1"/>
</dbReference>
<reference evidence="2 3" key="1">
    <citation type="journal article" date="2005" name="Nature">
        <title>Genome sequencing and analysis of Aspergillus oryzae.</title>
        <authorList>
            <person name="Machida M."/>
            <person name="Asai K."/>
            <person name="Sano M."/>
            <person name="Tanaka T."/>
            <person name="Kumagai T."/>
            <person name="Terai G."/>
            <person name="Kusumoto K."/>
            <person name="Arima T."/>
            <person name="Akita O."/>
            <person name="Kashiwagi Y."/>
            <person name="Abe K."/>
            <person name="Gomi K."/>
            <person name="Horiuchi H."/>
            <person name="Kitamoto K."/>
            <person name="Kobayashi T."/>
            <person name="Takeuchi M."/>
            <person name="Denning D.W."/>
            <person name="Galagan J.E."/>
            <person name="Nierman W.C."/>
            <person name="Yu J."/>
            <person name="Archer D.B."/>
            <person name="Bennett J.W."/>
            <person name="Bhatnagar D."/>
            <person name="Cleveland T.E."/>
            <person name="Fedorova N.D."/>
            <person name="Gotoh O."/>
            <person name="Horikawa H."/>
            <person name="Hosoyama A."/>
            <person name="Ichinomiya M."/>
            <person name="Igarashi R."/>
            <person name="Iwashita K."/>
            <person name="Juvvadi P.R."/>
            <person name="Kato M."/>
            <person name="Kato Y."/>
            <person name="Kin T."/>
            <person name="Kokubun A."/>
            <person name="Maeda H."/>
            <person name="Maeyama N."/>
            <person name="Maruyama J."/>
            <person name="Nagasaki H."/>
            <person name="Nakajima T."/>
            <person name="Oda K."/>
            <person name="Okada K."/>
            <person name="Paulsen I."/>
            <person name="Sakamoto K."/>
            <person name="Sawano T."/>
            <person name="Takahashi M."/>
            <person name="Takase K."/>
            <person name="Terabayashi Y."/>
            <person name="Wortman J."/>
            <person name="Yamada O."/>
            <person name="Yamagata Y."/>
            <person name="Anazawa H."/>
            <person name="Hata Y."/>
            <person name="Koide Y."/>
            <person name="Komori T."/>
            <person name="Koyama Y."/>
            <person name="Minetoki T."/>
            <person name="Suharnan S."/>
            <person name="Tanaka A."/>
            <person name="Isono K."/>
            <person name="Kuhara S."/>
            <person name="Ogasawara N."/>
            <person name="Kikuchi H."/>
        </authorList>
    </citation>
    <scope>NUCLEOTIDE SEQUENCE [LARGE SCALE GENOMIC DNA]</scope>
    <source>
        <strain evidence="3">ATCC 42149 / RIB 40</strain>
    </source>
</reference>
<dbReference type="EMBL" id="AP007164">
    <property type="protein sequence ID" value="BAE62242.1"/>
    <property type="molecule type" value="Genomic_DNA"/>
</dbReference>
<accession>Q2U873</accession>
<dbReference type="GeneID" id="5995432"/>
<organism evidence="2 3">
    <name type="scientific">Aspergillus oryzae (strain ATCC 42149 / RIB 40)</name>
    <name type="common">Yellow koji mold</name>
    <dbReference type="NCBI Taxonomy" id="510516"/>
    <lineage>
        <taxon>Eukaryota</taxon>
        <taxon>Fungi</taxon>
        <taxon>Dikarya</taxon>
        <taxon>Ascomycota</taxon>
        <taxon>Pezizomycotina</taxon>
        <taxon>Eurotiomycetes</taxon>
        <taxon>Eurotiomycetidae</taxon>
        <taxon>Eurotiales</taxon>
        <taxon>Aspergillaceae</taxon>
        <taxon>Aspergillus</taxon>
        <taxon>Aspergillus subgen. Circumdati</taxon>
    </lineage>
</organism>
<dbReference type="Proteomes" id="UP000006564">
    <property type="component" value="Chromosome 5"/>
</dbReference>
<dbReference type="KEGG" id="aor:AO090701000544"/>
<dbReference type="RefSeq" id="XP_023092188.1">
    <property type="nucleotide sequence ID" value="XM_023237259.1"/>
</dbReference>
<sequence length="284" mass="31819">MVSITTEPQTLCASPDVDVVFVINSDEYHVDHAILALENNKFVFVEKPLALNVRDIKRIKSAERNSNCKVMVGYMRRHAAAFVDGVKEIGGMDQVLYARVRERRIDIQTDRSQDIIGPNSAFVSQSGTFPKRFTDISPEDIEDKTTRATEFVRQALESECGVPITKSSTTMWRILGGLGSHDLSAMREALGMPNKVLGANLGYPFWKWVNIETLADIVSSNNHKSIVCFSNIPALRTYEDPYTLQLKELYDWVVHGTPVKTTAEDAELDSHIFQMIMKAGGYNA</sequence>
<evidence type="ECO:0000313" key="2">
    <source>
        <dbReference type="EMBL" id="BAE62242.1"/>
    </source>
</evidence>
<proteinExistence type="predicted"/>
<dbReference type="GO" id="GO:0016491">
    <property type="term" value="F:oxidoreductase activity"/>
    <property type="evidence" value="ECO:0007669"/>
    <property type="project" value="TreeGrafter"/>
</dbReference>
<dbReference type="PANTHER" id="PTHR42840">
    <property type="entry name" value="NAD(P)-BINDING ROSSMANN-FOLD SUPERFAMILY PROTEIN-RELATED"/>
    <property type="match status" value="1"/>
</dbReference>
<evidence type="ECO:0000313" key="3">
    <source>
        <dbReference type="Proteomes" id="UP000006564"/>
    </source>
</evidence>
<gene>
    <name evidence="2" type="ORF">AO090701000544</name>
</gene>
<feature type="domain" description="Gfo/Idh/MocA-like oxidoreductase N-terminal" evidence="1">
    <location>
        <begin position="5"/>
        <end position="74"/>
    </location>
</feature>
<dbReference type="VEuPathDB" id="FungiDB:AO090701000544"/>
<dbReference type="HOGENOM" id="CLU_028866_0_0_1"/>
<dbReference type="Pfam" id="PF01408">
    <property type="entry name" value="GFO_IDH_MocA"/>
    <property type="match status" value="1"/>
</dbReference>
<dbReference type="InterPro" id="IPR000683">
    <property type="entry name" value="Gfo/Idh/MocA-like_OxRdtase_N"/>
</dbReference>
<dbReference type="AlphaFoldDB" id="Q2U873"/>
<dbReference type="GO" id="GO:0005737">
    <property type="term" value="C:cytoplasm"/>
    <property type="evidence" value="ECO:0007669"/>
    <property type="project" value="TreeGrafter"/>
</dbReference>
<dbReference type="STRING" id="510516.Q2U873"/>
<dbReference type="Gene3D" id="3.40.50.720">
    <property type="entry name" value="NAD(P)-binding Rossmann-like Domain"/>
    <property type="match status" value="1"/>
</dbReference>